<reference evidence="11 12" key="1">
    <citation type="submission" date="2020-08" db="EMBL/GenBank/DDBJ databases">
        <title>Genomic Encyclopedia of Type Strains, Phase IV (KMG-IV): sequencing the most valuable type-strain genomes for metagenomic binning, comparative biology and taxonomic classification.</title>
        <authorList>
            <person name="Goeker M."/>
        </authorList>
    </citation>
    <scope>NUCLEOTIDE SEQUENCE [LARGE SCALE GENOMIC DNA]</scope>
    <source>
        <strain evidence="11 12">DSM 106739</strain>
    </source>
</reference>
<evidence type="ECO:0000256" key="8">
    <source>
        <dbReference type="SAM" id="Phobius"/>
    </source>
</evidence>
<name>A0A840BTK1_9RHOO</name>
<feature type="domain" description="Methyl-accepting transducer" evidence="9">
    <location>
        <begin position="265"/>
        <end position="501"/>
    </location>
</feature>
<evidence type="ECO:0000313" key="12">
    <source>
        <dbReference type="Proteomes" id="UP000561045"/>
    </source>
</evidence>
<feature type="domain" description="HAMP" evidence="10">
    <location>
        <begin position="207"/>
        <end position="260"/>
    </location>
</feature>
<dbReference type="Proteomes" id="UP000561045">
    <property type="component" value="Unassembled WGS sequence"/>
</dbReference>
<dbReference type="InterPro" id="IPR003660">
    <property type="entry name" value="HAMP_dom"/>
</dbReference>
<dbReference type="SMART" id="SM00304">
    <property type="entry name" value="HAMP"/>
    <property type="match status" value="1"/>
</dbReference>
<evidence type="ECO:0000256" key="1">
    <source>
        <dbReference type="ARBA" id="ARBA00004141"/>
    </source>
</evidence>
<dbReference type="SMART" id="SM00283">
    <property type="entry name" value="MA"/>
    <property type="match status" value="1"/>
</dbReference>
<dbReference type="Pfam" id="PF00672">
    <property type="entry name" value="HAMP"/>
    <property type="match status" value="1"/>
</dbReference>
<sequence>MTKRRLSIQVLLLGLAAAGIAAVLLNAAFAQLGSRQMANGIDAILRTQQQVLRQTDVDMMHDAIRGDVLRALLGASGGGGDDKAAIQKDFAEHAQRLRENFERNRKELPEAAAAAANAAAPTVERYLKVAEALVANPSPQSPEMAAFNQDFEALEAGLEKLTGLISAAADAERGNAENAVRQGVWRNGAVGALAALVLIALTAFVYRRIGPPLRRVATEASAIAASGDLSRRIDGAAGDEIGDAIAAFDHLLSVQQGVVRDALRAAEETVSAVQALQAVGSAVRGEAGGQQALVAQATGDFAAVRESIETVAASAGQALNAARMSGECARNGALQVRQVASDVHAIADSVRQTAQVVSSLSGEAEQIATLVGEIKAIADQTNLLALNAAIEAARAGEQGRGFAVVADEVRKLAERTAHSTELIVGTVGRIRTTIDSAVGAIDQSVAEVQSSVARAEQAGAAVDDIPRVAAEVESGMTGIQQTLNDEQAATRRLDTLISDIAAAADRNAAHANRVAGLADEAAGAMSRLSGSVGRFTV</sequence>
<evidence type="ECO:0000256" key="4">
    <source>
        <dbReference type="ARBA" id="ARBA00023136"/>
    </source>
</evidence>
<dbReference type="PROSITE" id="PS50111">
    <property type="entry name" value="CHEMOTAXIS_TRANSDUC_2"/>
    <property type="match status" value="1"/>
</dbReference>
<dbReference type="PANTHER" id="PTHR32089:SF119">
    <property type="entry name" value="METHYL-ACCEPTING CHEMOTAXIS PROTEIN CTPL"/>
    <property type="match status" value="1"/>
</dbReference>
<evidence type="ECO:0000256" key="2">
    <source>
        <dbReference type="ARBA" id="ARBA00022692"/>
    </source>
</evidence>
<organism evidence="11 12">
    <name type="scientific">Niveibacterium umoris</name>
    <dbReference type="NCBI Taxonomy" id="1193620"/>
    <lineage>
        <taxon>Bacteria</taxon>
        <taxon>Pseudomonadati</taxon>
        <taxon>Pseudomonadota</taxon>
        <taxon>Betaproteobacteria</taxon>
        <taxon>Rhodocyclales</taxon>
        <taxon>Rhodocyclaceae</taxon>
        <taxon>Niveibacterium</taxon>
    </lineage>
</organism>
<evidence type="ECO:0000256" key="6">
    <source>
        <dbReference type="ARBA" id="ARBA00029447"/>
    </source>
</evidence>
<keyword evidence="4 8" id="KW-0472">Membrane</keyword>
<feature type="transmembrane region" description="Helical" evidence="8">
    <location>
        <begin position="184"/>
        <end position="206"/>
    </location>
</feature>
<dbReference type="Gene3D" id="6.10.340.10">
    <property type="match status" value="1"/>
</dbReference>
<dbReference type="EMBL" id="JACIET010000003">
    <property type="protein sequence ID" value="MBB4014729.1"/>
    <property type="molecule type" value="Genomic_DNA"/>
</dbReference>
<comment type="subcellular location">
    <subcellularLocation>
        <location evidence="1">Membrane</location>
        <topology evidence="1">Multi-pass membrane protein</topology>
    </subcellularLocation>
</comment>
<evidence type="ECO:0000256" key="3">
    <source>
        <dbReference type="ARBA" id="ARBA00022989"/>
    </source>
</evidence>
<evidence type="ECO:0000259" key="10">
    <source>
        <dbReference type="PROSITE" id="PS50885"/>
    </source>
</evidence>
<comment type="similarity">
    <text evidence="6">Belongs to the methyl-accepting chemotaxis (MCP) protein family.</text>
</comment>
<keyword evidence="12" id="KW-1185">Reference proteome</keyword>
<accession>A0A840BTK1</accession>
<dbReference type="PROSITE" id="PS50885">
    <property type="entry name" value="HAMP"/>
    <property type="match status" value="1"/>
</dbReference>
<dbReference type="SUPFAM" id="SSF58104">
    <property type="entry name" value="Methyl-accepting chemotaxis protein (MCP) signaling domain"/>
    <property type="match status" value="1"/>
</dbReference>
<dbReference type="RefSeq" id="WP_183637824.1">
    <property type="nucleotide sequence ID" value="NZ_BAABLE010000008.1"/>
</dbReference>
<dbReference type="InterPro" id="IPR004089">
    <property type="entry name" value="MCPsignal_dom"/>
</dbReference>
<evidence type="ECO:0000259" key="9">
    <source>
        <dbReference type="PROSITE" id="PS50111"/>
    </source>
</evidence>
<keyword evidence="5 7" id="KW-0807">Transducer</keyword>
<evidence type="ECO:0000313" key="11">
    <source>
        <dbReference type="EMBL" id="MBB4014729.1"/>
    </source>
</evidence>
<proteinExistence type="inferred from homology"/>
<keyword evidence="3 8" id="KW-1133">Transmembrane helix</keyword>
<protein>
    <submittedName>
        <fullName evidence="11">Methyl-accepting chemotaxis protein</fullName>
    </submittedName>
</protein>
<dbReference type="GO" id="GO:0007165">
    <property type="term" value="P:signal transduction"/>
    <property type="evidence" value="ECO:0007669"/>
    <property type="project" value="UniProtKB-KW"/>
</dbReference>
<dbReference type="AlphaFoldDB" id="A0A840BTK1"/>
<dbReference type="Gene3D" id="1.10.287.950">
    <property type="entry name" value="Methyl-accepting chemotaxis protein"/>
    <property type="match status" value="1"/>
</dbReference>
<keyword evidence="2 8" id="KW-0812">Transmembrane</keyword>
<comment type="caution">
    <text evidence="11">The sequence shown here is derived from an EMBL/GenBank/DDBJ whole genome shotgun (WGS) entry which is preliminary data.</text>
</comment>
<dbReference type="PANTHER" id="PTHR32089">
    <property type="entry name" value="METHYL-ACCEPTING CHEMOTAXIS PROTEIN MCPB"/>
    <property type="match status" value="1"/>
</dbReference>
<dbReference type="Pfam" id="PF00015">
    <property type="entry name" value="MCPsignal"/>
    <property type="match status" value="1"/>
</dbReference>
<evidence type="ECO:0000256" key="5">
    <source>
        <dbReference type="ARBA" id="ARBA00023224"/>
    </source>
</evidence>
<dbReference type="GO" id="GO:0016020">
    <property type="term" value="C:membrane"/>
    <property type="evidence" value="ECO:0007669"/>
    <property type="project" value="UniProtKB-SubCell"/>
</dbReference>
<dbReference type="CDD" id="cd06225">
    <property type="entry name" value="HAMP"/>
    <property type="match status" value="1"/>
</dbReference>
<evidence type="ECO:0000256" key="7">
    <source>
        <dbReference type="PROSITE-ProRule" id="PRU00284"/>
    </source>
</evidence>
<gene>
    <name evidence="11" type="ORF">GGR36_004085</name>
</gene>